<gene>
    <name evidence="4" type="ORF">PGLA2088_LOCUS49857</name>
</gene>
<dbReference type="Pfam" id="PF02709">
    <property type="entry name" value="Glyco_transf_7C"/>
    <property type="match status" value="1"/>
</dbReference>
<comment type="caution">
    <text evidence="4">The sequence shown here is derived from an EMBL/GenBank/DDBJ whole genome shotgun (WGS) entry which is preliminary data.</text>
</comment>
<dbReference type="PANTHER" id="PTHR11675:SF138">
    <property type="entry name" value="GLYCOSYLTRANSFERASE 2-LIKE DOMAIN-CONTAINING PROTEIN"/>
    <property type="match status" value="1"/>
</dbReference>
<evidence type="ECO:0000313" key="4">
    <source>
        <dbReference type="EMBL" id="CAE8740040.1"/>
    </source>
</evidence>
<dbReference type="InterPro" id="IPR027791">
    <property type="entry name" value="Galactosyl_T_C"/>
</dbReference>
<dbReference type="Gene3D" id="3.90.550.10">
    <property type="entry name" value="Spore Coat Polysaccharide Biosynthesis Protein SpsA, Chain A"/>
    <property type="match status" value="1"/>
</dbReference>
<feature type="non-terminal residue" evidence="4">
    <location>
        <position position="122"/>
    </location>
</feature>
<dbReference type="AlphaFoldDB" id="A0A813LWK6"/>
<reference evidence="4" key="1">
    <citation type="submission" date="2021-02" db="EMBL/GenBank/DDBJ databases">
        <authorList>
            <person name="Dougan E. K."/>
            <person name="Rhodes N."/>
            <person name="Thang M."/>
            <person name="Chan C."/>
        </authorList>
    </citation>
    <scope>NUCLEOTIDE SEQUENCE</scope>
</reference>
<evidence type="ECO:0000259" key="3">
    <source>
        <dbReference type="Pfam" id="PF02709"/>
    </source>
</evidence>
<dbReference type="PANTHER" id="PTHR11675">
    <property type="entry name" value="N-ACETYLGALACTOSAMINYLTRANSFERASE"/>
    <property type="match status" value="1"/>
</dbReference>
<dbReference type="GO" id="GO:0005794">
    <property type="term" value="C:Golgi apparatus"/>
    <property type="evidence" value="ECO:0007669"/>
    <property type="project" value="TreeGrafter"/>
</dbReference>
<keyword evidence="2" id="KW-1015">Disulfide bond</keyword>
<protein>
    <recommendedName>
        <fullName evidence="3">Galactosyltransferase C-terminal domain-containing protein</fullName>
    </recommendedName>
</protein>
<sequence>RDAPLMSGGLLALTRRWWEETGGYDDKMVAWGGENIDQSLRSWLCGGRIEVAEGAYVAHMWRDASNPKTLLKYPIPTADVMRNKARAATAWFDQFVEKVMTFPEYEMFTKFKQPLGDMSSFA</sequence>
<dbReference type="InterPro" id="IPR029044">
    <property type="entry name" value="Nucleotide-diphossugar_trans"/>
</dbReference>
<evidence type="ECO:0000256" key="2">
    <source>
        <dbReference type="ARBA" id="ARBA00023157"/>
    </source>
</evidence>
<dbReference type="SUPFAM" id="SSF53448">
    <property type="entry name" value="Nucleotide-diphospho-sugar transferases"/>
    <property type="match status" value="1"/>
</dbReference>
<dbReference type="GO" id="GO:0006493">
    <property type="term" value="P:protein O-linked glycosylation"/>
    <property type="evidence" value="ECO:0007669"/>
    <property type="project" value="TreeGrafter"/>
</dbReference>
<name>A0A813LWK6_POLGL</name>
<dbReference type="Proteomes" id="UP000626109">
    <property type="component" value="Unassembled WGS sequence"/>
</dbReference>
<evidence type="ECO:0000256" key="1">
    <source>
        <dbReference type="ARBA" id="ARBA00022679"/>
    </source>
</evidence>
<proteinExistence type="predicted"/>
<dbReference type="EMBL" id="CAJNNW010037194">
    <property type="protein sequence ID" value="CAE8740040.1"/>
    <property type="molecule type" value="Genomic_DNA"/>
</dbReference>
<keyword evidence="1" id="KW-0808">Transferase</keyword>
<organism evidence="4 5">
    <name type="scientific">Polarella glacialis</name>
    <name type="common">Dinoflagellate</name>
    <dbReference type="NCBI Taxonomy" id="89957"/>
    <lineage>
        <taxon>Eukaryota</taxon>
        <taxon>Sar</taxon>
        <taxon>Alveolata</taxon>
        <taxon>Dinophyceae</taxon>
        <taxon>Suessiales</taxon>
        <taxon>Suessiaceae</taxon>
        <taxon>Polarella</taxon>
    </lineage>
</organism>
<evidence type="ECO:0000313" key="5">
    <source>
        <dbReference type="Proteomes" id="UP000626109"/>
    </source>
</evidence>
<dbReference type="GO" id="GO:0004653">
    <property type="term" value="F:polypeptide N-acetylgalactosaminyltransferase activity"/>
    <property type="evidence" value="ECO:0007669"/>
    <property type="project" value="TreeGrafter"/>
</dbReference>
<feature type="non-terminal residue" evidence="4">
    <location>
        <position position="1"/>
    </location>
</feature>
<feature type="domain" description="Galactosyltransferase C-terminal" evidence="3">
    <location>
        <begin position="7"/>
        <end position="54"/>
    </location>
</feature>
<accession>A0A813LWK6</accession>